<keyword evidence="16" id="KW-1185">Reference proteome</keyword>
<dbReference type="GO" id="GO:0022904">
    <property type="term" value="P:respiratory electron transport chain"/>
    <property type="evidence" value="ECO:0007669"/>
    <property type="project" value="InterPro"/>
</dbReference>
<comment type="cofactor">
    <cofactor evidence="1">
        <name>heme b</name>
        <dbReference type="ChEBI" id="CHEBI:60344"/>
    </cofactor>
</comment>
<evidence type="ECO:0000256" key="13">
    <source>
        <dbReference type="SAM" id="Phobius"/>
    </source>
</evidence>
<gene>
    <name evidence="15" type="ORF">CKO42_25780</name>
</gene>
<keyword evidence="4" id="KW-1003">Cell membrane</keyword>
<dbReference type="GO" id="GO:0046872">
    <property type="term" value="F:metal ion binding"/>
    <property type="evidence" value="ECO:0007669"/>
    <property type="project" value="UniProtKB-KW"/>
</dbReference>
<comment type="similarity">
    <text evidence="12">Belongs to the cytochrome b561 family.</text>
</comment>
<keyword evidence="6 13" id="KW-0812">Transmembrane</keyword>
<evidence type="ECO:0000313" key="16">
    <source>
        <dbReference type="Proteomes" id="UP001138768"/>
    </source>
</evidence>
<evidence type="ECO:0000256" key="3">
    <source>
        <dbReference type="ARBA" id="ARBA00022448"/>
    </source>
</evidence>
<dbReference type="GO" id="GO:0009055">
    <property type="term" value="F:electron transfer activity"/>
    <property type="evidence" value="ECO:0007669"/>
    <property type="project" value="InterPro"/>
</dbReference>
<keyword evidence="10" id="KW-0408">Iron</keyword>
<dbReference type="SUPFAM" id="SSF81342">
    <property type="entry name" value="Transmembrane di-heme cytochromes"/>
    <property type="match status" value="1"/>
</dbReference>
<evidence type="ECO:0000256" key="10">
    <source>
        <dbReference type="ARBA" id="ARBA00023004"/>
    </source>
</evidence>
<keyword evidence="11 13" id="KW-0472">Membrane</keyword>
<evidence type="ECO:0000256" key="7">
    <source>
        <dbReference type="ARBA" id="ARBA00022723"/>
    </source>
</evidence>
<keyword evidence="8" id="KW-0249">Electron transport</keyword>
<dbReference type="InterPro" id="IPR011577">
    <property type="entry name" value="Cyt_b561_bac/Ni-Hgenase"/>
</dbReference>
<feature type="transmembrane region" description="Helical" evidence="13">
    <location>
        <begin position="143"/>
        <end position="163"/>
    </location>
</feature>
<evidence type="ECO:0000256" key="5">
    <source>
        <dbReference type="ARBA" id="ARBA00022617"/>
    </source>
</evidence>
<keyword evidence="5" id="KW-0349">Heme</keyword>
<feature type="transmembrane region" description="Helical" evidence="13">
    <location>
        <begin position="91"/>
        <end position="110"/>
    </location>
</feature>
<evidence type="ECO:0000256" key="11">
    <source>
        <dbReference type="ARBA" id="ARBA00023136"/>
    </source>
</evidence>
<organism evidence="15 16">
    <name type="scientific">Lamprobacter modestohalophilus</name>
    <dbReference type="NCBI Taxonomy" id="1064514"/>
    <lineage>
        <taxon>Bacteria</taxon>
        <taxon>Pseudomonadati</taxon>
        <taxon>Pseudomonadota</taxon>
        <taxon>Gammaproteobacteria</taxon>
        <taxon>Chromatiales</taxon>
        <taxon>Chromatiaceae</taxon>
        <taxon>Lamprobacter</taxon>
    </lineage>
</organism>
<evidence type="ECO:0000313" key="15">
    <source>
        <dbReference type="EMBL" id="MBK1621734.1"/>
    </source>
</evidence>
<dbReference type="Pfam" id="PF01292">
    <property type="entry name" value="Ni_hydr_CYTB"/>
    <property type="match status" value="1"/>
</dbReference>
<sequence>MLRNRHDTYGLVAVILHWLVALVVVGLFGLGLWMVELTYYDDWYRRAPAIHKGVGVLLFLTVTLRLGWRLLGPRPAPLATHSVWERRIARVTHALLYALLFAVMLSGSLISTADGRPIDVFGLFSVPALITDLPDQADIAGEVHLILAISLVSLAGVHALAALKHHLIDRDRTLLRMLGRGSASKAR</sequence>
<evidence type="ECO:0000259" key="14">
    <source>
        <dbReference type="Pfam" id="PF01292"/>
    </source>
</evidence>
<evidence type="ECO:0000256" key="4">
    <source>
        <dbReference type="ARBA" id="ARBA00022475"/>
    </source>
</evidence>
<comment type="subcellular location">
    <subcellularLocation>
        <location evidence="2">Cell membrane</location>
        <topology evidence="2">Multi-pass membrane protein</topology>
    </subcellularLocation>
</comment>
<accession>A0A9X1B741</accession>
<dbReference type="AlphaFoldDB" id="A0A9X1B741"/>
<dbReference type="Gene3D" id="1.20.950.20">
    <property type="entry name" value="Transmembrane di-heme cytochromes, Chain C"/>
    <property type="match status" value="1"/>
</dbReference>
<dbReference type="GO" id="GO:0005886">
    <property type="term" value="C:plasma membrane"/>
    <property type="evidence" value="ECO:0007669"/>
    <property type="project" value="UniProtKB-SubCell"/>
</dbReference>
<evidence type="ECO:0000256" key="1">
    <source>
        <dbReference type="ARBA" id="ARBA00001970"/>
    </source>
</evidence>
<name>A0A9X1B741_9GAMM</name>
<reference evidence="15 16" key="1">
    <citation type="journal article" date="2020" name="Microorganisms">
        <title>Osmotic Adaptation and Compatible Solute Biosynthesis of Phototrophic Bacteria as Revealed from Genome Analyses.</title>
        <authorList>
            <person name="Imhoff J.F."/>
            <person name="Rahn T."/>
            <person name="Kunzel S."/>
            <person name="Keller A."/>
            <person name="Neulinger S.C."/>
        </authorList>
    </citation>
    <scope>NUCLEOTIDE SEQUENCE [LARGE SCALE GENOMIC DNA]</scope>
    <source>
        <strain evidence="15 16">DSM 25653</strain>
    </source>
</reference>
<dbReference type="Proteomes" id="UP001138768">
    <property type="component" value="Unassembled WGS sequence"/>
</dbReference>
<proteinExistence type="inferred from homology"/>
<evidence type="ECO:0000256" key="8">
    <source>
        <dbReference type="ARBA" id="ARBA00022982"/>
    </source>
</evidence>
<evidence type="ECO:0000256" key="6">
    <source>
        <dbReference type="ARBA" id="ARBA00022692"/>
    </source>
</evidence>
<keyword evidence="7" id="KW-0479">Metal-binding</keyword>
<protein>
    <submittedName>
        <fullName evidence="15">Cytochrome b</fullName>
    </submittedName>
</protein>
<feature type="transmembrane region" description="Helical" evidence="13">
    <location>
        <begin position="12"/>
        <end position="33"/>
    </location>
</feature>
<evidence type="ECO:0000256" key="12">
    <source>
        <dbReference type="ARBA" id="ARBA00037975"/>
    </source>
</evidence>
<feature type="domain" description="Cytochrome b561 bacterial/Ni-hydrogenase" evidence="14">
    <location>
        <begin position="9"/>
        <end position="179"/>
    </location>
</feature>
<evidence type="ECO:0000256" key="2">
    <source>
        <dbReference type="ARBA" id="ARBA00004651"/>
    </source>
</evidence>
<comment type="caution">
    <text evidence="15">The sequence shown here is derived from an EMBL/GenBank/DDBJ whole genome shotgun (WGS) entry which is preliminary data.</text>
</comment>
<feature type="transmembrane region" description="Helical" evidence="13">
    <location>
        <begin position="53"/>
        <end position="71"/>
    </location>
</feature>
<dbReference type="EMBL" id="NRRY01000108">
    <property type="protein sequence ID" value="MBK1621734.1"/>
    <property type="molecule type" value="Genomic_DNA"/>
</dbReference>
<dbReference type="PANTHER" id="PTHR30529:SF1">
    <property type="entry name" value="CYTOCHROME B561 HOMOLOG 2"/>
    <property type="match status" value="1"/>
</dbReference>
<dbReference type="GO" id="GO:0020037">
    <property type="term" value="F:heme binding"/>
    <property type="evidence" value="ECO:0007669"/>
    <property type="project" value="TreeGrafter"/>
</dbReference>
<dbReference type="RefSeq" id="WP_200251882.1">
    <property type="nucleotide sequence ID" value="NZ_NRRY01000108.1"/>
</dbReference>
<keyword evidence="3" id="KW-0813">Transport</keyword>
<keyword evidence="9 13" id="KW-1133">Transmembrane helix</keyword>
<dbReference type="InterPro" id="IPR016174">
    <property type="entry name" value="Di-haem_cyt_TM"/>
</dbReference>
<dbReference type="PANTHER" id="PTHR30529">
    <property type="entry name" value="CYTOCHROME B561"/>
    <property type="match status" value="1"/>
</dbReference>
<evidence type="ECO:0000256" key="9">
    <source>
        <dbReference type="ARBA" id="ARBA00022989"/>
    </source>
</evidence>
<dbReference type="InterPro" id="IPR052168">
    <property type="entry name" value="Cytochrome_b561_oxidase"/>
</dbReference>